<dbReference type="OrthoDB" id="408152at2759"/>
<sequence>MSRLIDRLPTPEKVKEKKLIVFSRSRVGTFSLYQALKMLGYTPYHMYEVVMNGATHIDLFDEALRCKYLGAGKPYGKAEFDKWLANYNAIVEIPQFFIEEFLEYYPNAKFMLVERDVNAWERSLNNTIKDVLTACRSFPMNTIQYIDPFIKSFVNLHDAFEEVMFHGKGLQGGMEDAKRDSIADGKKVKRLAPKDQFLACTLEGGFGWDQICPFLDKDIPKTPYPIGNAPAEFQGLVKNVIGPHVTGSFLKAFGTLMVPIVGIGMWSYMKRP</sequence>
<dbReference type="PANTHER" id="PTHR36978">
    <property type="entry name" value="P-LOOP CONTAINING NUCLEOTIDE TRIPHOSPHATE HYDROLASE"/>
    <property type="match status" value="1"/>
</dbReference>
<dbReference type="Proteomes" id="UP000266272">
    <property type="component" value="Unassembled WGS sequence"/>
</dbReference>
<dbReference type="PANTHER" id="PTHR36978:SF4">
    <property type="entry name" value="P-LOOP CONTAINING NUCLEOSIDE TRIPHOSPHATE HYDROLASE PROTEIN"/>
    <property type="match status" value="1"/>
</dbReference>
<dbReference type="SUPFAM" id="SSF52540">
    <property type="entry name" value="P-loop containing nucleoside triphosphate hydrolases"/>
    <property type="match status" value="1"/>
</dbReference>
<reference evidence="1 2" key="1">
    <citation type="journal article" date="2018" name="PLoS Pathog.">
        <title>Evolution of structural diversity of trichothecenes, a family of toxins produced by plant pathogenic and entomopathogenic fungi.</title>
        <authorList>
            <person name="Proctor R.H."/>
            <person name="McCormick S.P."/>
            <person name="Kim H.S."/>
            <person name="Cardoza R.E."/>
            <person name="Stanley A.M."/>
            <person name="Lindo L."/>
            <person name="Kelly A."/>
            <person name="Brown D.W."/>
            <person name="Lee T."/>
            <person name="Vaughan M.M."/>
            <person name="Alexander N.J."/>
            <person name="Busman M."/>
            <person name="Gutierrez S."/>
        </authorList>
    </citation>
    <scope>NUCLEOTIDE SEQUENCE [LARGE SCALE GENOMIC DNA]</scope>
    <source>
        <strain evidence="1 2">IBT 40837</strain>
    </source>
</reference>
<organism evidence="1 2">
    <name type="scientific">Trichoderma arundinaceum</name>
    <dbReference type="NCBI Taxonomy" id="490622"/>
    <lineage>
        <taxon>Eukaryota</taxon>
        <taxon>Fungi</taxon>
        <taxon>Dikarya</taxon>
        <taxon>Ascomycota</taxon>
        <taxon>Pezizomycotina</taxon>
        <taxon>Sordariomycetes</taxon>
        <taxon>Hypocreomycetidae</taxon>
        <taxon>Hypocreales</taxon>
        <taxon>Hypocreaceae</taxon>
        <taxon>Trichoderma</taxon>
    </lineage>
</organism>
<evidence type="ECO:0000313" key="2">
    <source>
        <dbReference type="Proteomes" id="UP000266272"/>
    </source>
</evidence>
<dbReference type="Pfam" id="PF17784">
    <property type="entry name" value="Sulfotransfer_4"/>
    <property type="match status" value="1"/>
</dbReference>
<evidence type="ECO:0008006" key="3">
    <source>
        <dbReference type="Google" id="ProtNLM"/>
    </source>
</evidence>
<name>A0A395NGG1_TRIAR</name>
<comment type="caution">
    <text evidence="1">The sequence shown here is derived from an EMBL/GenBank/DDBJ whole genome shotgun (WGS) entry which is preliminary data.</text>
</comment>
<gene>
    <name evidence="1" type="ORF">TARUN_7374</name>
</gene>
<dbReference type="InterPro" id="IPR040632">
    <property type="entry name" value="Sulfotransfer_4"/>
</dbReference>
<keyword evidence="2" id="KW-1185">Reference proteome</keyword>
<proteinExistence type="predicted"/>
<protein>
    <recommendedName>
        <fullName evidence="3">Nad dependent epimerase</fullName>
    </recommendedName>
</protein>
<accession>A0A395NGG1</accession>
<dbReference type="Gene3D" id="3.40.50.300">
    <property type="entry name" value="P-loop containing nucleotide triphosphate hydrolases"/>
    <property type="match status" value="1"/>
</dbReference>
<dbReference type="AlphaFoldDB" id="A0A395NGG1"/>
<evidence type="ECO:0000313" key="1">
    <source>
        <dbReference type="EMBL" id="RFU74863.1"/>
    </source>
</evidence>
<dbReference type="InterPro" id="IPR027417">
    <property type="entry name" value="P-loop_NTPase"/>
</dbReference>
<dbReference type="STRING" id="490622.A0A395NGG1"/>
<dbReference type="EMBL" id="PXOA01000493">
    <property type="protein sequence ID" value="RFU74863.1"/>
    <property type="molecule type" value="Genomic_DNA"/>
</dbReference>